<evidence type="ECO:0000313" key="1">
    <source>
        <dbReference type="EMBL" id="EKC65597.1"/>
    </source>
</evidence>
<proteinExistence type="predicted"/>
<organism evidence="1">
    <name type="scientific">human gut metagenome</name>
    <dbReference type="NCBI Taxonomy" id="408170"/>
    <lineage>
        <taxon>unclassified sequences</taxon>
        <taxon>metagenomes</taxon>
        <taxon>organismal metagenomes</taxon>
    </lineage>
</organism>
<protein>
    <submittedName>
        <fullName evidence="1">Uncharacterized protein</fullName>
    </submittedName>
</protein>
<name>K1SYE0_9ZZZZ</name>
<comment type="caution">
    <text evidence="1">The sequence shown here is derived from an EMBL/GenBank/DDBJ whole genome shotgun (WGS) entry which is preliminary data.</text>
</comment>
<dbReference type="EMBL" id="AJWZ01004385">
    <property type="protein sequence ID" value="EKC65597.1"/>
    <property type="molecule type" value="Genomic_DNA"/>
</dbReference>
<reference evidence="1" key="1">
    <citation type="journal article" date="2013" name="Environ. Microbiol.">
        <title>Microbiota from the distal guts of lean and obese adolescents exhibit partial functional redundancy besides clear differences in community structure.</title>
        <authorList>
            <person name="Ferrer M."/>
            <person name="Ruiz A."/>
            <person name="Lanza F."/>
            <person name="Haange S.B."/>
            <person name="Oberbach A."/>
            <person name="Till H."/>
            <person name="Bargiela R."/>
            <person name="Campoy C."/>
            <person name="Segura M.T."/>
            <person name="Richter M."/>
            <person name="von Bergen M."/>
            <person name="Seifert J."/>
            <person name="Suarez A."/>
        </authorList>
    </citation>
    <scope>NUCLEOTIDE SEQUENCE</scope>
</reference>
<dbReference type="AlphaFoldDB" id="K1SYE0"/>
<accession>K1SYE0</accession>
<gene>
    <name evidence="1" type="ORF">OBE_06373</name>
</gene>
<feature type="non-terminal residue" evidence="1">
    <location>
        <position position="28"/>
    </location>
</feature>
<sequence length="28" mass="3353">MAEKEQEKNQFVKQVAEQKYEFGFTTDV</sequence>